<feature type="region of interest" description="Disordered" evidence="1">
    <location>
        <begin position="658"/>
        <end position="677"/>
    </location>
</feature>
<feature type="compositionally biased region" description="Gly residues" evidence="1">
    <location>
        <begin position="238"/>
        <end position="257"/>
    </location>
</feature>
<feature type="region of interest" description="Disordered" evidence="1">
    <location>
        <begin position="582"/>
        <end position="601"/>
    </location>
</feature>
<proteinExistence type="predicted"/>
<organism evidence="2 3">
    <name type="scientific">Chara braunii</name>
    <name type="common">Braun's stonewort</name>
    <dbReference type="NCBI Taxonomy" id="69332"/>
    <lineage>
        <taxon>Eukaryota</taxon>
        <taxon>Viridiplantae</taxon>
        <taxon>Streptophyta</taxon>
        <taxon>Charophyceae</taxon>
        <taxon>Charales</taxon>
        <taxon>Characeae</taxon>
        <taxon>Chara</taxon>
    </lineage>
</organism>
<feature type="compositionally biased region" description="Basic and acidic residues" evidence="1">
    <location>
        <begin position="89"/>
        <end position="99"/>
    </location>
</feature>
<dbReference type="AlphaFoldDB" id="A0A388KK62"/>
<feature type="compositionally biased region" description="Basic and acidic residues" evidence="1">
    <location>
        <begin position="315"/>
        <end position="328"/>
    </location>
</feature>
<feature type="compositionally biased region" description="Gly residues" evidence="1">
    <location>
        <begin position="274"/>
        <end position="300"/>
    </location>
</feature>
<evidence type="ECO:0000256" key="1">
    <source>
        <dbReference type="SAM" id="MobiDB-lite"/>
    </source>
</evidence>
<dbReference type="Gramene" id="GBG70353">
    <property type="protein sequence ID" value="GBG70353"/>
    <property type="gene ID" value="CBR_g6481"/>
</dbReference>
<feature type="region of interest" description="Disordered" evidence="1">
    <location>
        <begin position="73"/>
        <end position="99"/>
    </location>
</feature>
<name>A0A388KK62_CHABU</name>
<evidence type="ECO:0000313" key="2">
    <source>
        <dbReference type="EMBL" id="GBG70353.1"/>
    </source>
</evidence>
<evidence type="ECO:0000313" key="3">
    <source>
        <dbReference type="Proteomes" id="UP000265515"/>
    </source>
</evidence>
<comment type="caution">
    <text evidence="2">The sequence shown here is derived from an EMBL/GenBank/DDBJ whole genome shotgun (WGS) entry which is preliminary data.</text>
</comment>
<keyword evidence="3" id="KW-1185">Reference proteome</keyword>
<feature type="compositionally biased region" description="Acidic residues" evidence="1">
    <location>
        <begin position="75"/>
        <end position="88"/>
    </location>
</feature>
<sequence length="744" mass="80282">MLAEPLTLENYKAQFGEENPFDAEDMKQLSDSETFDFESMPLPRVVGQVGDEGEGGPRRYSTFPSGLKRVFWGEPADDQSYDDGEEEKDYDHEPSDRLPMDHSTRQNYRLYFFGKHHRFTSEDVWGHNIVWHSRIFQPAVKNGKWVMAMKEADGKWSGMKRLGAGTFKRTARDALVEHLSLMNPERSDPDVVAYAEQKLKKLYASKMLEFRVPFYTLETALSRGIDWRMPQPPSGGQHPRGGGGGDEGEGGGGGGDGSQIVGKGTGETSSGERASGGKGSGGKDSGRKGSGGKGSGGKGSGGKHRTSGSPQCMETDPHYVESRDSDMRDEATLRSDQMRVDSHLSARTLFPVAGKSPSRRAQQRSPVLNTLLPKEGASLFYLEGGMPVLRRSVFVLPAAISAPHAAVPRAEENVTSCPPHLQLDTGFPCSPPFSYVDTRDWWSHDMLEGAPAGVLETGRGECEHHASEGVPIDVGSKSAAARGKEEHSPGTRAIQREEETQPAPGETHALQREEETQPWPAREVLKGLDVGVLVIGTSEEVLHSRSVVATTREGVVKGGQWTFVQAPVFGDDEGEEEPAVEARVHGDEKGGEPVVEGGEGGRASVLSTARGMVLHETIELGDDSAATELVSDSCVAEVQNVESSVEGGEVAVSIKMDPERKDHDSPSTRCGAAQGDRASVLSTGREMVLHEVIDLPSYSAATELVSDVAVAEVQNVESSVDVGAVMRQEGEFPQRAPEHGKICE</sequence>
<protein>
    <submittedName>
        <fullName evidence="2">Uncharacterized protein</fullName>
    </submittedName>
</protein>
<feature type="compositionally biased region" description="Basic and acidic residues" evidence="1">
    <location>
        <begin position="582"/>
        <end position="591"/>
    </location>
</feature>
<feature type="region of interest" description="Disordered" evidence="1">
    <location>
        <begin position="226"/>
        <end position="328"/>
    </location>
</feature>
<gene>
    <name evidence="2" type="ORF">CBR_g6481</name>
</gene>
<dbReference type="Proteomes" id="UP000265515">
    <property type="component" value="Unassembled WGS sequence"/>
</dbReference>
<feature type="compositionally biased region" description="Basic and acidic residues" evidence="1">
    <location>
        <begin position="482"/>
        <end position="499"/>
    </location>
</feature>
<reference evidence="2 3" key="1">
    <citation type="journal article" date="2018" name="Cell">
        <title>The Chara Genome: Secondary Complexity and Implications for Plant Terrestrialization.</title>
        <authorList>
            <person name="Nishiyama T."/>
            <person name="Sakayama H."/>
            <person name="Vries J.D."/>
            <person name="Buschmann H."/>
            <person name="Saint-Marcoux D."/>
            <person name="Ullrich K.K."/>
            <person name="Haas F.B."/>
            <person name="Vanderstraeten L."/>
            <person name="Becker D."/>
            <person name="Lang D."/>
            <person name="Vosolsobe S."/>
            <person name="Rombauts S."/>
            <person name="Wilhelmsson P.K.I."/>
            <person name="Janitza P."/>
            <person name="Kern R."/>
            <person name="Heyl A."/>
            <person name="Rumpler F."/>
            <person name="Villalobos L.I.A.C."/>
            <person name="Clay J.M."/>
            <person name="Skokan R."/>
            <person name="Toyoda A."/>
            <person name="Suzuki Y."/>
            <person name="Kagoshima H."/>
            <person name="Schijlen E."/>
            <person name="Tajeshwar N."/>
            <person name="Catarino B."/>
            <person name="Hetherington A.J."/>
            <person name="Saltykova A."/>
            <person name="Bonnot C."/>
            <person name="Breuninger H."/>
            <person name="Symeonidi A."/>
            <person name="Radhakrishnan G.V."/>
            <person name="Van Nieuwerburgh F."/>
            <person name="Deforce D."/>
            <person name="Chang C."/>
            <person name="Karol K.G."/>
            <person name="Hedrich R."/>
            <person name="Ulvskov P."/>
            <person name="Glockner G."/>
            <person name="Delwiche C.F."/>
            <person name="Petrasek J."/>
            <person name="Van de Peer Y."/>
            <person name="Friml J."/>
            <person name="Beilby M."/>
            <person name="Dolan L."/>
            <person name="Kohara Y."/>
            <person name="Sugano S."/>
            <person name="Fujiyama A."/>
            <person name="Delaux P.-M."/>
            <person name="Quint M."/>
            <person name="TheiBen G."/>
            <person name="Hagemann M."/>
            <person name="Harholt J."/>
            <person name="Dunand C."/>
            <person name="Zachgo S."/>
            <person name="Langdale J."/>
            <person name="Maumus F."/>
            <person name="Straeten D.V.D."/>
            <person name="Gould S.B."/>
            <person name="Rensing S.A."/>
        </authorList>
    </citation>
    <scope>NUCLEOTIDE SEQUENCE [LARGE SCALE GENOMIC DNA]</scope>
    <source>
        <strain evidence="2 3">S276</strain>
    </source>
</reference>
<accession>A0A388KK62</accession>
<dbReference type="EMBL" id="BFEA01000129">
    <property type="protein sequence ID" value="GBG70353.1"/>
    <property type="molecule type" value="Genomic_DNA"/>
</dbReference>
<feature type="region of interest" description="Disordered" evidence="1">
    <location>
        <begin position="475"/>
        <end position="519"/>
    </location>
</feature>